<dbReference type="GO" id="GO:0016567">
    <property type="term" value="P:protein ubiquitination"/>
    <property type="evidence" value="ECO:0007669"/>
    <property type="project" value="UniProtKB-UniRule"/>
</dbReference>
<dbReference type="GO" id="GO:0008270">
    <property type="term" value="F:zinc ion binding"/>
    <property type="evidence" value="ECO:0007669"/>
    <property type="project" value="UniProtKB-UniRule"/>
</dbReference>
<dbReference type="GO" id="GO:0000151">
    <property type="term" value="C:ubiquitin ligase complex"/>
    <property type="evidence" value="ECO:0007669"/>
    <property type="project" value="TreeGrafter"/>
</dbReference>
<comment type="catalytic activity">
    <reaction evidence="1">
        <text>S-ubiquitinyl-[E2 ubiquitin-conjugating enzyme]-L-cysteine + [acceptor protein]-L-lysine = [E2 ubiquitin-conjugating enzyme]-L-cysteine + N(6)-ubiquitinyl-[acceptor protein]-L-lysine.</text>
        <dbReference type="EC" id="2.3.2.27"/>
    </reaction>
</comment>
<gene>
    <name evidence="4" type="ORF">CAUPRSCDRAFT_9320</name>
</gene>
<sequence length="96" mass="11047">GECSMHRDVCAYHIGIFLWISKGVLLILFGTRGHFLQAPYLNSHGEPDLGLRRGALLYLNHKRYEQIRTMWLQQQIPSFVARKLEGTFDAGGWMTL</sequence>
<comment type="similarity">
    <text evidence="1">Belongs to the E3 ubiquitin-protein ligase UBR1-like family.</text>
</comment>
<dbReference type="GO" id="GO:0061630">
    <property type="term" value="F:ubiquitin protein ligase activity"/>
    <property type="evidence" value="ECO:0007669"/>
    <property type="project" value="UniProtKB-UniRule"/>
</dbReference>
<dbReference type="InterPro" id="IPR039164">
    <property type="entry name" value="UBR1-like"/>
</dbReference>
<feature type="domain" description="E3 ubiquitin-protein ligase UBR-like C-terminal" evidence="3">
    <location>
        <begin position="1"/>
        <end position="73"/>
    </location>
</feature>
<dbReference type="EC" id="2.3.2.27" evidence="1"/>
<keyword evidence="2" id="KW-0812">Transmembrane</keyword>
<keyword evidence="1" id="KW-0863">Zinc-finger</keyword>
<keyword evidence="1" id="KW-0833">Ubl conjugation pathway</keyword>
<evidence type="ECO:0000259" key="3">
    <source>
        <dbReference type="Pfam" id="PF18995"/>
    </source>
</evidence>
<dbReference type="UniPathway" id="UPA00143"/>
<proteinExistence type="inferred from homology"/>
<dbReference type="EMBL" id="ML012633">
    <property type="protein sequence ID" value="RKO95190.1"/>
    <property type="molecule type" value="Genomic_DNA"/>
</dbReference>
<protein>
    <recommendedName>
        <fullName evidence="1">E3 ubiquitin-protein ligase</fullName>
        <ecNumber evidence="1">2.3.2.27</ecNumber>
    </recommendedName>
</protein>
<dbReference type="Proteomes" id="UP000268535">
    <property type="component" value="Unassembled WGS sequence"/>
</dbReference>
<evidence type="ECO:0000256" key="2">
    <source>
        <dbReference type="SAM" id="Phobius"/>
    </source>
</evidence>
<keyword evidence="2" id="KW-1133">Transmembrane helix</keyword>
<comment type="function">
    <text evidence="1">Ubiquitin ligase protein which is a component of the N-end rule pathway. Recognizes and binds to proteins bearing specific N-terminal residues that are destabilizing according to the N-end rule, leading to their ubiquitination and subsequent degradation.</text>
</comment>
<dbReference type="PANTHER" id="PTHR21497">
    <property type="entry name" value="UBIQUITIN LIGASE E3 ALPHA-RELATED"/>
    <property type="match status" value="1"/>
</dbReference>
<feature type="non-terminal residue" evidence="4">
    <location>
        <position position="1"/>
    </location>
</feature>
<keyword evidence="1" id="KW-0808">Transferase</keyword>
<dbReference type="GO" id="GO:0005737">
    <property type="term" value="C:cytoplasm"/>
    <property type="evidence" value="ECO:0007669"/>
    <property type="project" value="TreeGrafter"/>
</dbReference>
<keyword evidence="1" id="KW-0862">Zinc</keyword>
<keyword evidence="2" id="KW-0472">Membrane</keyword>
<evidence type="ECO:0000313" key="5">
    <source>
        <dbReference type="Proteomes" id="UP000268535"/>
    </source>
</evidence>
<comment type="pathway">
    <text evidence="1">Protein modification; protein ubiquitination.</text>
</comment>
<evidence type="ECO:0000313" key="4">
    <source>
        <dbReference type="EMBL" id="RKO95190.1"/>
    </source>
</evidence>
<evidence type="ECO:0000256" key="1">
    <source>
        <dbReference type="RuleBase" id="RU366018"/>
    </source>
</evidence>
<keyword evidence="1" id="KW-0479">Metal-binding</keyword>
<name>A0A4P9WUW4_9FUNG</name>
<feature type="transmembrane region" description="Helical" evidence="2">
    <location>
        <begin position="12"/>
        <end position="31"/>
    </location>
</feature>
<dbReference type="InterPro" id="IPR044046">
    <property type="entry name" value="E3_ligase_UBR-like_C"/>
</dbReference>
<organism evidence="4 5">
    <name type="scientific">Caulochytrium protostelioides</name>
    <dbReference type="NCBI Taxonomy" id="1555241"/>
    <lineage>
        <taxon>Eukaryota</taxon>
        <taxon>Fungi</taxon>
        <taxon>Fungi incertae sedis</taxon>
        <taxon>Chytridiomycota</taxon>
        <taxon>Chytridiomycota incertae sedis</taxon>
        <taxon>Chytridiomycetes</taxon>
        <taxon>Caulochytriales</taxon>
        <taxon>Caulochytriaceae</taxon>
        <taxon>Caulochytrium</taxon>
    </lineage>
</organism>
<dbReference type="PANTHER" id="PTHR21497:SF24">
    <property type="entry name" value="E3 UBIQUITIN-PROTEIN LIGASE UBR1"/>
    <property type="match status" value="1"/>
</dbReference>
<dbReference type="Pfam" id="PF18995">
    <property type="entry name" value="PRT6_C"/>
    <property type="match status" value="1"/>
</dbReference>
<dbReference type="GO" id="GO:0071596">
    <property type="term" value="P:ubiquitin-dependent protein catabolic process via the N-end rule pathway"/>
    <property type="evidence" value="ECO:0007669"/>
    <property type="project" value="UniProtKB-UniRule"/>
</dbReference>
<accession>A0A4P9WUW4</accession>
<reference evidence="5" key="1">
    <citation type="journal article" date="2018" name="Nat. Microbiol.">
        <title>Leveraging single-cell genomics to expand the fungal tree of life.</title>
        <authorList>
            <person name="Ahrendt S.R."/>
            <person name="Quandt C.A."/>
            <person name="Ciobanu D."/>
            <person name="Clum A."/>
            <person name="Salamov A."/>
            <person name="Andreopoulos B."/>
            <person name="Cheng J.F."/>
            <person name="Woyke T."/>
            <person name="Pelin A."/>
            <person name="Henrissat B."/>
            <person name="Reynolds N.K."/>
            <person name="Benny G.L."/>
            <person name="Smith M.E."/>
            <person name="James T.Y."/>
            <person name="Grigoriev I.V."/>
        </authorList>
    </citation>
    <scope>NUCLEOTIDE SEQUENCE [LARGE SCALE GENOMIC DNA]</scope>
    <source>
        <strain evidence="5">ATCC 52028</strain>
    </source>
</reference>
<dbReference type="AlphaFoldDB" id="A0A4P9WUW4"/>